<proteinExistence type="inferred from homology"/>
<evidence type="ECO:0000256" key="2">
    <source>
        <dbReference type="ARBA" id="ARBA00022448"/>
    </source>
</evidence>
<evidence type="ECO:0000256" key="1">
    <source>
        <dbReference type="ARBA" id="ARBA00004571"/>
    </source>
</evidence>
<feature type="domain" description="TonB-dependent receptor plug" evidence="12">
    <location>
        <begin position="123"/>
        <end position="228"/>
    </location>
</feature>
<dbReference type="InterPro" id="IPR037066">
    <property type="entry name" value="Plug_dom_sf"/>
</dbReference>
<comment type="caution">
    <text evidence="13">The sequence shown here is derived from an EMBL/GenBank/DDBJ whole genome shotgun (WGS) entry which is preliminary data.</text>
</comment>
<dbReference type="InterPro" id="IPR012910">
    <property type="entry name" value="Plug_dom"/>
</dbReference>
<evidence type="ECO:0000259" key="12">
    <source>
        <dbReference type="Pfam" id="PF07715"/>
    </source>
</evidence>
<protein>
    <submittedName>
        <fullName evidence="13">TonB-dependent receptor</fullName>
    </submittedName>
</protein>
<dbReference type="EMBL" id="VUOC01000001">
    <property type="protein sequence ID" value="KAA2245074.1"/>
    <property type="molecule type" value="Genomic_DNA"/>
</dbReference>
<dbReference type="Gene3D" id="2.40.170.20">
    <property type="entry name" value="TonB-dependent receptor, beta-barrel domain"/>
    <property type="match status" value="1"/>
</dbReference>
<dbReference type="GO" id="GO:0009279">
    <property type="term" value="C:cell outer membrane"/>
    <property type="evidence" value="ECO:0007669"/>
    <property type="project" value="UniProtKB-SubCell"/>
</dbReference>
<feature type="chain" id="PRO_5022781993" evidence="10">
    <location>
        <begin position="30"/>
        <end position="1081"/>
    </location>
</feature>
<evidence type="ECO:0000259" key="11">
    <source>
        <dbReference type="Pfam" id="PF00593"/>
    </source>
</evidence>
<dbReference type="Pfam" id="PF07715">
    <property type="entry name" value="Plug"/>
    <property type="match status" value="1"/>
</dbReference>
<dbReference type="InterPro" id="IPR008969">
    <property type="entry name" value="CarboxyPept-like_regulatory"/>
</dbReference>
<dbReference type="AlphaFoldDB" id="A0A5B2W205"/>
<dbReference type="InterPro" id="IPR023997">
    <property type="entry name" value="TonB-dep_OMP_SusC/RagA_CS"/>
</dbReference>
<keyword evidence="4 8" id="KW-0812">Transmembrane</keyword>
<dbReference type="InterPro" id="IPR000531">
    <property type="entry name" value="Beta-barrel_TonB"/>
</dbReference>
<dbReference type="InterPro" id="IPR023996">
    <property type="entry name" value="TonB-dep_OMP_SusC/RagA"/>
</dbReference>
<evidence type="ECO:0000256" key="5">
    <source>
        <dbReference type="ARBA" id="ARBA00023077"/>
    </source>
</evidence>
<feature type="domain" description="TonB-dependent receptor-like beta-barrel" evidence="11">
    <location>
        <begin position="474"/>
        <end position="934"/>
    </location>
</feature>
<evidence type="ECO:0000256" key="3">
    <source>
        <dbReference type="ARBA" id="ARBA00022452"/>
    </source>
</evidence>
<dbReference type="SUPFAM" id="SSF49464">
    <property type="entry name" value="Carboxypeptidase regulatory domain-like"/>
    <property type="match status" value="1"/>
</dbReference>
<keyword evidence="14" id="KW-1185">Reference proteome</keyword>
<sequence>MNVHVKPRLVQHAALLWLFLLLGATPAMAQQKKITGTVTDEKTKTPLPGVTVVVKGSNRGTATSPAGAFSIDAAAGDALIFSFVGYSSKEVPVGNSAQLSVTLAENIGNLNEVVVTGYGSQSKKDITGAVATVDVKKLLSTPAANVGQALQGRVAGVTVGTDNSPGGNVSVRIRGFGTINDNSPLYVIDGVPTKGNLNTLNLGDIESTQVLKDASASSIYGSRAGNGVVIITTVKGKAGKPKLSYDFYYGTQRPGKFLDLLNTEEYASLLWESRINAGNVGANGNPTHAQFGNGATPVIPDYIFPEGAMEGDPRVDPANYTKNIESPDFRKTKWLITKANKAGTNWMDEIFDPAPIQNHQLKISGGGDAGRYAMSMNYFNQQGIMIYTGYKRYSVRANTEFNVSKAIRVGENYQVAYGERIGQPAGNQNEGNPVSFAYRMQPIIPVYDIMGNFAGTKGGDLDNAKNPVAALYRNKDNITKELRLFGNAWAEVDVLKNLTARTSIGVDFNWNNYKNYVIRDIESSESASVNSLSISTAYSNTWTWYNTLTYRFDLGNGLHHFNILAGTEAIGSMNDPLTTGRSRFFLDDLDNRFLDAGNGSTATNSGVYGDWRLASEFGKLNYSLGEKYLADFTLRRDRSSRFSKQNNVALFPAVSAGWRISEEPFMKSTNLFDDLKLRAGWGKTGNQEIGNYTPYTTYGTNPATSFYDLNGARSSALQGYELNQFGNPKAKWETTTSTNIGLDATMLKGKLGFTVDVYQRTTSDMLFPVEIQFTQGVATNPFRNIASMRNRGIELGLNYGNNAMKGDLSYDFGVNFSTYKNEVIKTDGNANTRYFGFSTRLPPMTVTQAGYPISSFFGYVIDGIFQTDDEASKAAPQFGGGANNKAGQFHFRDVNGDKKIDANDRTIIGSPHPDFTYGFNAQVNYKQFGLTVFAQGVQGNQIFNYVRYWTDFPTFAGNRSRRMLEDSWRPGKTDAKLPQPRSNDVISSSPSTYYLENGSYMRIKNIQLSYNLPESLLKRFGIGTVRVYVQGQNLFTFSGYTGLDPEINLRNYDPNNDRHMGVDEGAYPMAKVYLIGANVSF</sequence>
<dbReference type="Pfam" id="PF00593">
    <property type="entry name" value="TonB_dep_Rec_b-barrel"/>
    <property type="match status" value="1"/>
</dbReference>
<dbReference type="InterPro" id="IPR036942">
    <property type="entry name" value="Beta-barrel_TonB_sf"/>
</dbReference>
<keyword evidence="10" id="KW-0732">Signal</keyword>
<name>A0A5B2W205_9BACT</name>
<evidence type="ECO:0000256" key="10">
    <source>
        <dbReference type="SAM" id="SignalP"/>
    </source>
</evidence>
<feature type="signal peptide" evidence="10">
    <location>
        <begin position="1"/>
        <end position="29"/>
    </location>
</feature>
<accession>A0A5B2W205</accession>
<dbReference type="Pfam" id="PF13715">
    <property type="entry name" value="CarbopepD_reg_2"/>
    <property type="match status" value="1"/>
</dbReference>
<keyword evidence="6 8" id="KW-0472">Membrane</keyword>
<evidence type="ECO:0000256" key="4">
    <source>
        <dbReference type="ARBA" id="ARBA00022692"/>
    </source>
</evidence>
<dbReference type="SUPFAM" id="SSF56935">
    <property type="entry name" value="Porins"/>
    <property type="match status" value="1"/>
</dbReference>
<keyword evidence="13" id="KW-0675">Receptor</keyword>
<dbReference type="NCBIfam" id="TIGR04057">
    <property type="entry name" value="SusC_RagA_signa"/>
    <property type="match status" value="1"/>
</dbReference>
<gene>
    <name evidence="13" type="ORF">F0L74_03685</name>
</gene>
<keyword evidence="5 9" id="KW-0798">TonB box</keyword>
<dbReference type="NCBIfam" id="TIGR04056">
    <property type="entry name" value="OMP_RagA_SusC"/>
    <property type="match status" value="1"/>
</dbReference>
<dbReference type="Proteomes" id="UP000324611">
    <property type="component" value="Unassembled WGS sequence"/>
</dbReference>
<reference evidence="13 14" key="2">
    <citation type="submission" date="2019-09" db="EMBL/GenBank/DDBJ databases">
        <authorList>
            <person name="Jin C."/>
        </authorList>
    </citation>
    <scope>NUCLEOTIDE SEQUENCE [LARGE SCALE GENOMIC DNA]</scope>
    <source>
        <strain evidence="13 14">BN140078</strain>
    </source>
</reference>
<dbReference type="Gene3D" id="2.170.130.10">
    <property type="entry name" value="TonB-dependent receptor, plug domain"/>
    <property type="match status" value="1"/>
</dbReference>
<evidence type="ECO:0000256" key="6">
    <source>
        <dbReference type="ARBA" id="ARBA00023136"/>
    </source>
</evidence>
<reference evidence="13 14" key="1">
    <citation type="submission" date="2019-09" db="EMBL/GenBank/DDBJ databases">
        <title>Chitinophaga ginsengihumi sp. nov., isolated from soil of ginseng rhizosphere.</title>
        <authorList>
            <person name="Lee J."/>
        </authorList>
    </citation>
    <scope>NUCLEOTIDE SEQUENCE [LARGE SCALE GENOMIC DNA]</scope>
    <source>
        <strain evidence="13 14">BN140078</strain>
    </source>
</reference>
<evidence type="ECO:0000313" key="14">
    <source>
        <dbReference type="Proteomes" id="UP000324611"/>
    </source>
</evidence>
<dbReference type="PROSITE" id="PS52016">
    <property type="entry name" value="TONB_DEPENDENT_REC_3"/>
    <property type="match status" value="1"/>
</dbReference>
<keyword evidence="7 8" id="KW-0998">Cell outer membrane</keyword>
<dbReference type="RefSeq" id="WP_149836470.1">
    <property type="nucleotide sequence ID" value="NZ_VUOC01000001.1"/>
</dbReference>
<comment type="similarity">
    <text evidence="8 9">Belongs to the TonB-dependent receptor family.</text>
</comment>
<evidence type="ECO:0000313" key="13">
    <source>
        <dbReference type="EMBL" id="KAA2245074.1"/>
    </source>
</evidence>
<keyword evidence="3 8" id="KW-1134">Transmembrane beta strand</keyword>
<evidence type="ECO:0000256" key="9">
    <source>
        <dbReference type="RuleBase" id="RU003357"/>
    </source>
</evidence>
<keyword evidence="2 8" id="KW-0813">Transport</keyword>
<evidence type="ECO:0000256" key="8">
    <source>
        <dbReference type="PROSITE-ProRule" id="PRU01360"/>
    </source>
</evidence>
<comment type="subcellular location">
    <subcellularLocation>
        <location evidence="1 8">Cell outer membrane</location>
        <topology evidence="1 8">Multi-pass membrane protein</topology>
    </subcellularLocation>
</comment>
<evidence type="ECO:0000256" key="7">
    <source>
        <dbReference type="ARBA" id="ARBA00023237"/>
    </source>
</evidence>
<dbReference type="InterPro" id="IPR039426">
    <property type="entry name" value="TonB-dep_rcpt-like"/>
</dbReference>
<dbReference type="Gene3D" id="2.60.40.1120">
    <property type="entry name" value="Carboxypeptidase-like, regulatory domain"/>
    <property type="match status" value="1"/>
</dbReference>
<organism evidence="13 14">
    <name type="scientific">Chitinophaga agrisoli</name>
    <dbReference type="NCBI Taxonomy" id="2607653"/>
    <lineage>
        <taxon>Bacteria</taxon>
        <taxon>Pseudomonadati</taxon>
        <taxon>Bacteroidota</taxon>
        <taxon>Chitinophagia</taxon>
        <taxon>Chitinophagales</taxon>
        <taxon>Chitinophagaceae</taxon>
        <taxon>Chitinophaga</taxon>
    </lineage>
</organism>